<comment type="caution">
    <text evidence="1">The sequence shown here is derived from an EMBL/GenBank/DDBJ whole genome shotgun (WGS) entry which is preliminary data.</text>
</comment>
<evidence type="ECO:0000313" key="2">
    <source>
        <dbReference type="Proteomes" id="UP001432027"/>
    </source>
</evidence>
<dbReference type="EMBL" id="BTSX01000004">
    <property type="protein sequence ID" value="GMS97725.1"/>
    <property type="molecule type" value="Genomic_DNA"/>
</dbReference>
<accession>A0AAV5TTY1</accession>
<gene>
    <name evidence="1" type="ORF">PENTCL1PPCAC_19900</name>
</gene>
<protein>
    <submittedName>
        <fullName evidence="1">Uncharacterized protein</fullName>
    </submittedName>
</protein>
<dbReference type="AlphaFoldDB" id="A0AAV5TTY1"/>
<dbReference type="Proteomes" id="UP001432027">
    <property type="component" value="Unassembled WGS sequence"/>
</dbReference>
<keyword evidence="2" id="KW-1185">Reference proteome</keyword>
<sequence length="377" mass="45490">MRGGRGLPTLQCTSIRSIALRLFQAQVRWRRLSDLKRGLPENIQELGLPLHLRKLIREAIEDVLTDLERWTEKHSQLFEGDAKPTMKERAPRFEHLRTYYYCLTWRSNRYEINDVVTAQKIIKELDNWRQMKFQFACAYAMQNLIGDDFTFDRHYRTAFKTRLAHHPVYDFWLTLLETSKKETMFLMENQAPNQKVMLCFRFAVTHGFIELTKYFWDKITLRHRESMCMLQWRALLFRTRSRETLRFLSMELVKINPHALTRLTWTIFYDALYKCLTGTETEKIVEERKVRFLLDNISRVLKTKLLKTEKYKAIIDAYYYKHERMFAYLLENVPDSLVRAVRERVDRIIDRRKTVETNLHRTLIRRQVTIDEASLRS</sequence>
<evidence type="ECO:0000313" key="1">
    <source>
        <dbReference type="EMBL" id="GMS97725.1"/>
    </source>
</evidence>
<organism evidence="1 2">
    <name type="scientific">Pristionchus entomophagus</name>
    <dbReference type="NCBI Taxonomy" id="358040"/>
    <lineage>
        <taxon>Eukaryota</taxon>
        <taxon>Metazoa</taxon>
        <taxon>Ecdysozoa</taxon>
        <taxon>Nematoda</taxon>
        <taxon>Chromadorea</taxon>
        <taxon>Rhabditida</taxon>
        <taxon>Rhabditina</taxon>
        <taxon>Diplogasteromorpha</taxon>
        <taxon>Diplogasteroidea</taxon>
        <taxon>Neodiplogasteridae</taxon>
        <taxon>Pristionchus</taxon>
    </lineage>
</organism>
<proteinExistence type="predicted"/>
<reference evidence="1" key="1">
    <citation type="submission" date="2023-10" db="EMBL/GenBank/DDBJ databases">
        <title>Genome assembly of Pristionchus species.</title>
        <authorList>
            <person name="Yoshida K."/>
            <person name="Sommer R.J."/>
        </authorList>
    </citation>
    <scope>NUCLEOTIDE SEQUENCE</scope>
    <source>
        <strain evidence="1">RS0144</strain>
    </source>
</reference>
<name>A0AAV5TTY1_9BILA</name>